<evidence type="ECO:0000313" key="2">
    <source>
        <dbReference type="EnsemblFungi" id="EJT71018"/>
    </source>
</evidence>
<reference evidence="2" key="5">
    <citation type="submission" date="2018-04" db="UniProtKB">
        <authorList>
            <consortium name="EnsemblFungi"/>
        </authorList>
    </citation>
    <scope>IDENTIFICATION</scope>
    <source>
        <strain evidence="2">R3-111a-1</strain>
    </source>
</reference>
<sequence length="69" mass="7749">MAREYLERWGVNLPQSFVSRMAKVDLCPMPYFEGGQQAVVPSSVQPLLWLMLVDMSVTDGTWEEKGATA</sequence>
<accession>J3PEW0</accession>
<evidence type="ECO:0000313" key="3">
    <source>
        <dbReference type="Proteomes" id="UP000006039"/>
    </source>
</evidence>
<gene>
    <name evidence="2" type="primary">20352497</name>
    <name evidence="1" type="ORF">GGTG_12039</name>
</gene>
<dbReference type="RefSeq" id="XP_009228196.1">
    <property type="nucleotide sequence ID" value="XM_009229932.1"/>
</dbReference>
<reference evidence="1" key="3">
    <citation type="submission" date="2010-09" db="EMBL/GenBank/DDBJ databases">
        <title>Annotation of Gaeumannomyces graminis var. tritici R3-111a-1.</title>
        <authorList>
            <consortium name="The Broad Institute Genome Sequencing Platform"/>
            <person name="Ma L.-J."/>
            <person name="Dead R."/>
            <person name="Young S.K."/>
            <person name="Zeng Q."/>
            <person name="Gargeya S."/>
            <person name="Fitzgerald M."/>
            <person name="Haas B."/>
            <person name="Abouelleil A."/>
            <person name="Alvarado L."/>
            <person name="Arachchi H.M."/>
            <person name="Berlin A."/>
            <person name="Brown A."/>
            <person name="Chapman S.B."/>
            <person name="Chen Z."/>
            <person name="Dunbar C."/>
            <person name="Freedman E."/>
            <person name="Gearin G."/>
            <person name="Gellesch M."/>
            <person name="Goldberg J."/>
            <person name="Griggs A."/>
            <person name="Gujja S."/>
            <person name="Heiman D."/>
            <person name="Howarth C."/>
            <person name="Larson L."/>
            <person name="Lui A."/>
            <person name="MacDonald P.J.P."/>
            <person name="Mehta T."/>
            <person name="Montmayeur A."/>
            <person name="Murphy C."/>
            <person name="Neiman D."/>
            <person name="Pearson M."/>
            <person name="Priest M."/>
            <person name="Roberts A."/>
            <person name="Saif S."/>
            <person name="Shea T."/>
            <person name="Shenoy N."/>
            <person name="Sisk P."/>
            <person name="Stolte C."/>
            <person name="Sykes S."/>
            <person name="Yandava C."/>
            <person name="Wortman J."/>
            <person name="Nusbaum C."/>
            <person name="Birren B."/>
        </authorList>
    </citation>
    <scope>NUCLEOTIDE SEQUENCE</scope>
    <source>
        <strain evidence="1">R3-111a-1</strain>
    </source>
</reference>
<organism evidence="1">
    <name type="scientific">Gaeumannomyces tritici (strain R3-111a-1)</name>
    <name type="common">Wheat and barley take-all root rot fungus</name>
    <name type="synonym">Gaeumannomyces graminis var. tritici</name>
    <dbReference type="NCBI Taxonomy" id="644352"/>
    <lineage>
        <taxon>Eukaryota</taxon>
        <taxon>Fungi</taxon>
        <taxon>Dikarya</taxon>
        <taxon>Ascomycota</taxon>
        <taxon>Pezizomycotina</taxon>
        <taxon>Sordariomycetes</taxon>
        <taxon>Sordariomycetidae</taxon>
        <taxon>Magnaporthales</taxon>
        <taxon>Magnaporthaceae</taxon>
        <taxon>Gaeumannomyces</taxon>
    </lineage>
</organism>
<dbReference type="GeneID" id="20352497"/>
<reference evidence="3" key="1">
    <citation type="submission" date="2010-07" db="EMBL/GenBank/DDBJ databases">
        <title>The genome sequence of Gaeumannomyces graminis var. tritici strain R3-111a-1.</title>
        <authorList>
            <consortium name="The Broad Institute Genome Sequencing Platform"/>
            <person name="Ma L.-J."/>
            <person name="Dead R."/>
            <person name="Young S."/>
            <person name="Zeng Q."/>
            <person name="Koehrsen M."/>
            <person name="Alvarado L."/>
            <person name="Berlin A."/>
            <person name="Chapman S.B."/>
            <person name="Chen Z."/>
            <person name="Freedman E."/>
            <person name="Gellesch M."/>
            <person name="Goldberg J."/>
            <person name="Griggs A."/>
            <person name="Gujja S."/>
            <person name="Heilman E.R."/>
            <person name="Heiman D."/>
            <person name="Hepburn T."/>
            <person name="Howarth C."/>
            <person name="Jen D."/>
            <person name="Larson L."/>
            <person name="Mehta T."/>
            <person name="Neiman D."/>
            <person name="Pearson M."/>
            <person name="Roberts A."/>
            <person name="Saif S."/>
            <person name="Shea T."/>
            <person name="Shenoy N."/>
            <person name="Sisk P."/>
            <person name="Stolte C."/>
            <person name="Sykes S."/>
            <person name="Walk T."/>
            <person name="White J."/>
            <person name="Yandava C."/>
            <person name="Haas B."/>
            <person name="Nusbaum C."/>
            <person name="Birren B."/>
        </authorList>
    </citation>
    <scope>NUCLEOTIDE SEQUENCE [LARGE SCALE GENOMIC DNA]</scope>
    <source>
        <strain evidence="3">R3-111a-1</strain>
    </source>
</reference>
<dbReference type="EMBL" id="GL385401">
    <property type="protein sequence ID" value="EJT71018.1"/>
    <property type="molecule type" value="Genomic_DNA"/>
</dbReference>
<dbReference type="VEuPathDB" id="FungiDB:GGTG_12039"/>
<dbReference type="HOGENOM" id="CLU_2776090_0_0_1"/>
<evidence type="ECO:0000313" key="1">
    <source>
        <dbReference type="EMBL" id="EJT71018.1"/>
    </source>
</evidence>
<reference evidence="2" key="4">
    <citation type="journal article" date="2015" name="G3 (Bethesda)">
        <title>Genome sequences of three phytopathogenic species of the Magnaporthaceae family of fungi.</title>
        <authorList>
            <person name="Okagaki L.H."/>
            <person name="Nunes C.C."/>
            <person name="Sailsbery J."/>
            <person name="Clay B."/>
            <person name="Brown D."/>
            <person name="John T."/>
            <person name="Oh Y."/>
            <person name="Young N."/>
            <person name="Fitzgerald M."/>
            <person name="Haas B.J."/>
            <person name="Zeng Q."/>
            <person name="Young S."/>
            <person name="Adiconis X."/>
            <person name="Fan L."/>
            <person name="Levin J.Z."/>
            <person name="Mitchell T.K."/>
            <person name="Okubara P.A."/>
            <person name="Farman M.L."/>
            <person name="Kohn L.M."/>
            <person name="Birren B."/>
            <person name="Ma L.-J."/>
            <person name="Dean R.A."/>
        </authorList>
    </citation>
    <scope>NUCLEOTIDE SEQUENCE</scope>
    <source>
        <strain evidence="2">R3-111a-1</strain>
    </source>
</reference>
<dbReference type="Proteomes" id="UP000006039">
    <property type="component" value="Unassembled WGS sequence"/>
</dbReference>
<reference evidence="1" key="2">
    <citation type="submission" date="2010-07" db="EMBL/GenBank/DDBJ databases">
        <authorList>
            <consortium name="The Broad Institute Genome Sequencing Platform"/>
            <consortium name="Broad Institute Genome Sequencing Center for Infectious Disease"/>
            <person name="Ma L.-J."/>
            <person name="Dead R."/>
            <person name="Young S."/>
            <person name="Zeng Q."/>
            <person name="Koehrsen M."/>
            <person name="Alvarado L."/>
            <person name="Berlin A."/>
            <person name="Chapman S.B."/>
            <person name="Chen Z."/>
            <person name="Freedman E."/>
            <person name="Gellesch M."/>
            <person name="Goldberg J."/>
            <person name="Griggs A."/>
            <person name="Gujja S."/>
            <person name="Heilman E.R."/>
            <person name="Heiman D."/>
            <person name="Hepburn T."/>
            <person name="Howarth C."/>
            <person name="Jen D."/>
            <person name="Larson L."/>
            <person name="Mehta T."/>
            <person name="Neiman D."/>
            <person name="Pearson M."/>
            <person name="Roberts A."/>
            <person name="Saif S."/>
            <person name="Shea T."/>
            <person name="Shenoy N."/>
            <person name="Sisk P."/>
            <person name="Stolte C."/>
            <person name="Sykes S."/>
            <person name="Walk T."/>
            <person name="White J."/>
            <person name="Yandava C."/>
            <person name="Haas B."/>
            <person name="Nusbaum C."/>
            <person name="Birren B."/>
        </authorList>
    </citation>
    <scope>NUCLEOTIDE SEQUENCE</scope>
    <source>
        <strain evidence="1">R3-111a-1</strain>
    </source>
</reference>
<keyword evidence="3" id="KW-1185">Reference proteome</keyword>
<name>J3PEW0_GAET3</name>
<dbReference type="EnsemblFungi" id="EJT71018">
    <property type="protein sequence ID" value="EJT71018"/>
    <property type="gene ID" value="GGTG_12039"/>
</dbReference>
<dbReference type="AlphaFoldDB" id="J3PEW0"/>
<protein>
    <submittedName>
        <fullName evidence="1 2">Uncharacterized protein</fullName>
    </submittedName>
</protein>
<proteinExistence type="predicted"/>